<dbReference type="PDB" id="8BMW">
    <property type="method" value="EM"/>
    <property type="resolution" value="3.50 A"/>
    <property type="chains" value="F/G=3-250"/>
</dbReference>
<sequence>MKMSCMDLDVITTVVKIEGKLRNETLLRVGKGKTQDFAEATDNPIIKYRDRPLIPGSSLKGAFRSLVESYTKSLNDSKYYVCDLDDNSCVSCEEKKKDNGIVEGRYCIPCILFGFKDLASRVYILDAIAEKYSISQRTMVAINRVFGGQMPGHLYTLDYVDPGSEFSFMMMIYNLNLIEGEKDWKAKSVEALKFLLATLVREGIFVGARKSVGYGLIKLVDAKVSLYKAPDHLVSPVIVKKLEEVIGTNG</sequence>
<dbReference type="InterPro" id="IPR052216">
    <property type="entry name" value="CRISPR_Csm3_endoribonuclease"/>
</dbReference>
<dbReference type="InterPro" id="IPR005537">
    <property type="entry name" value="RAMP_III_fam"/>
</dbReference>
<dbReference type="HOGENOM" id="CLU_084207_1_0_2"/>
<name>Q97YA7_SACS2</name>
<dbReference type="EnsemblBacteria" id="AAK41659">
    <property type="protein sequence ID" value="AAK41659"/>
    <property type="gene ID" value="SSO1425"/>
</dbReference>
<gene>
    <name evidence="3" type="ordered locus">SSO1425</name>
</gene>
<dbReference type="PaxDb" id="273057-SSO1425"/>
<evidence type="ECO:0007829" key="5">
    <source>
        <dbReference type="PDB" id="8BMW"/>
    </source>
</evidence>
<dbReference type="InterPro" id="IPR013411">
    <property type="entry name" value="CRISPR-assoc_RAMP_Csx7"/>
</dbReference>
<feature type="disulfide bond" evidence="5">
    <location>
        <begin position="82"/>
        <end position="89"/>
    </location>
</feature>
<organism evidence="3 4">
    <name type="scientific">Saccharolobus solfataricus (strain ATCC 35092 / DSM 1617 / JCM 11322 / P2)</name>
    <name type="common">Sulfolobus solfataricus</name>
    <dbReference type="NCBI Taxonomy" id="273057"/>
    <lineage>
        <taxon>Archaea</taxon>
        <taxon>Thermoproteota</taxon>
        <taxon>Thermoprotei</taxon>
        <taxon>Sulfolobales</taxon>
        <taxon>Sulfolobaceae</taxon>
        <taxon>Saccharolobus</taxon>
    </lineage>
</organism>
<proteinExistence type="evidence at protein level"/>
<keyword evidence="5" id="KW-0002">3D-structure</keyword>
<accession>Q97YA7</accession>
<dbReference type="PATRIC" id="fig|273057.12.peg.1451"/>
<dbReference type="InParanoid" id="Q97YA7"/>
<dbReference type="EMBL" id="AE006641">
    <property type="protein sequence ID" value="AAK41659.1"/>
    <property type="molecule type" value="Genomic_DNA"/>
</dbReference>
<dbReference type="PANTHER" id="PTHR35579:SF6">
    <property type="entry name" value="DUF324 DOMAIN-CONTAINING PROTEIN"/>
    <property type="match status" value="1"/>
</dbReference>
<evidence type="ECO:0000313" key="4">
    <source>
        <dbReference type="Proteomes" id="UP000001974"/>
    </source>
</evidence>
<evidence type="ECO:0000259" key="2">
    <source>
        <dbReference type="Pfam" id="PF03787"/>
    </source>
</evidence>
<dbReference type="SMR" id="Q97YA7"/>
<evidence type="ECO:0000256" key="1">
    <source>
        <dbReference type="ARBA" id="ARBA00023118"/>
    </source>
</evidence>
<dbReference type="PhylomeDB" id="Q97YA7"/>
<dbReference type="PIR" id="D90300">
    <property type="entry name" value="D90300"/>
</dbReference>
<protein>
    <recommendedName>
        <fullName evidence="2">CRISPR type III-associated protein domain-containing protein</fullName>
    </recommendedName>
</protein>
<reference evidence="5" key="2">
    <citation type="journal article" date="2023" name="Curr. Res. Struct. Biol.">
        <title>Structure of the &lt;i&gt;Saccharolobus solfataricus&lt;/i&gt; type III-D CRISPR effector.</title>
        <authorList>
            <person name="Cannone G."/>
            <person name="Kompaniiets D."/>
            <person name="Graham S."/>
            <person name="White M.F."/>
            <person name="Spagnolo L."/>
        </authorList>
    </citation>
    <scope>STRUCTURE BY ELECTRON MICROSCOPY (3.50 ANGSTROMS) OF 3-250</scope>
    <scope>DISULFIDE BONDS</scope>
</reference>
<dbReference type="NCBIfam" id="TIGR02581">
    <property type="entry name" value="cas_cyan_RAMP"/>
    <property type="match status" value="1"/>
</dbReference>
<dbReference type="GO" id="GO:0051607">
    <property type="term" value="P:defense response to virus"/>
    <property type="evidence" value="ECO:0007669"/>
    <property type="project" value="UniProtKB-KW"/>
</dbReference>
<dbReference type="AlphaFoldDB" id="Q97YA7"/>
<dbReference type="eggNOG" id="arCOG02658">
    <property type="taxonomic scope" value="Archaea"/>
</dbReference>
<feature type="disulfide bond" evidence="5">
    <location>
        <begin position="107"/>
        <end position="110"/>
    </location>
</feature>
<evidence type="ECO:0000313" key="3">
    <source>
        <dbReference type="EMBL" id="AAK41659.1"/>
    </source>
</evidence>
<dbReference type="Proteomes" id="UP000001974">
    <property type="component" value="Chromosome"/>
</dbReference>
<dbReference type="PANTHER" id="PTHR35579">
    <property type="entry name" value="CRISPR SYSTEM CMS ENDORIBONUCLEASE CSM3"/>
    <property type="match status" value="1"/>
</dbReference>
<dbReference type="STRING" id="273057.SSO1425"/>
<dbReference type="Pfam" id="PF03787">
    <property type="entry name" value="RAMPs"/>
    <property type="match status" value="1"/>
</dbReference>
<feature type="domain" description="CRISPR type III-associated protein" evidence="2">
    <location>
        <begin position="43"/>
        <end position="218"/>
    </location>
</feature>
<reference evidence="4" key="1">
    <citation type="journal article" date="2001" name="Proc. Natl. Acad. Sci. U.S.A.">
        <title>The complete genome of the crenarchaeon Sulfolobus solfataricus P2.</title>
        <authorList>
            <person name="She Q."/>
            <person name="Singh R.K."/>
            <person name="Confalonieri F."/>
            <person name="Zivanovic Y."/>
            <person name="Allard G."/>
            <person name="Awayez M.J."/>
            <person name="Chan-Weiher C.C.-Y."/>
            <person name="Clausen I.G."/>
            <person name="Curtis B.A."/>
            <person name="De Moors A."/>
            <person name="Erauso G."/>
            <person name="Fletcher C."/>
            <person name="Gordon P.M.K."/>
            <person name="Heikamp-de Jong I."/>
            <person name="Jeffries A.C."/>
            <person name="Kozera C.J."/>
            <person name="Medina N."/>
            <person name="Peng X."/>
            <person name="Thi-Ngoc H.P."/>
            <person name="Redder P."/>
            <person name="Schenk M.E."/>
            <person name="Theriault C."/>
            <person name="Tolstrup N."/>
            <person name="Charlebois R.L."/>
            <person name="Doolittle W.F."/>
            <person name="Duguet M."/>
            <person name="Gaasterland T."/>
            <person name="Garrett R.A."/>
            <person name="Ragan M.A."/>
            <person name="Sensen C.W."/>
            <person name="Van der Oost J."/>
        </authorList>
    </citation>
    <scope>NUCLEOTIDE SEQUENCE [LARGE SCALE GENOMIC DNA]</scope>
    <source>
        <strain evidence="4">ATCC 35092 / DSM 1617 / JCM 11322 / P2</strain>
    </source>
</reference>
<keyword evidence="1" id="KW-0051">Antiviral defense</keyword>
<dbReference type="KEGG" id="sso:SSO1425"/>
<feature type="disulfide bond" evidence="5">
    <location>
        <begin position="5"/>
        <end position="92"/>
    </location>
</feature>
<keyword evidence="4" id="KW-1185">Reference proteome</keyword>